<comment type="caution">
    <text evidence="4">The sequence shown here is derived from an EMBL/GenBank/DDBJ whole genome shotgun (WGS) entry which is preliminary data.</text>
</comment>
<protein>
    <submittedName>
        <fullName evidence="4">Methyltransferase domain-containing protein</fullName>
    </submittedName>
</protein>
<evidence type="ECO:0000313" key="5">
    <source>
        <dbReference type="Proteomes" id="UP000734823"/>
    </source>
</evidence>
<dbReference type="SUPFAM" id="SSF53335">
    <property type="entry name" value="S-adenosyl-L-methionine-dependent methyltransferases"/>
    <property type="match status" value="1"/>
</dbReference>
<evidence type="ECO:0000256" key="1">
    <source>
        <dbReference type="ARBA" id="ARBA00022603"/>
    </source>
</evidence>
<dbReference type="GO" id="GO:0032259">
    <property type="term" value="P:methylation"/>
    <property type="evidence" value="ECO:0007669"/>
    <property type="project" value="UniProtKB-KW"/>
</dbReference>
<keyword evidence="1 4" id="KW-0489">Methyltransferase</keyword>
<reference evidence="4 5" key="1">
    <citation type="submission" date="2020-06" db="EMBL/GenBank/DDBJ databases">
        <title>Actinokineospora xiongansis sp. nov., isolated from soil of Baiyangdian.</title>
        <authorList>
            <person name="Zhang X."/>
        </authorList>
    </citation>
    <scope>NUCLEOTIDE SEQUENCE [LARGE SCALE GENOMIC DNA]</scope>
    <source>
        <strain evidence="4 5">HBU206404</strain>
    </source>
</reference>
<dbReference type="Gene3D" id="3.40.50.150">
    <property type="entry name" value="Vaccinia Virus protein VP39"/>
    <property type="match status" value="1"/>
</dbReference>
<dbReference type="PANTHER" id="PTHR43861:SF1">
    <property type="entry name" value="TRANS-ACONITATE 2-METHYLTRANSFERASE"/>
    <property type="match status" value="1"/>
</dbReference>
<evidence type="ECO:0000256" key="2">
    <source>
        <dbReference type="ARBA" id="ARBA00022679"/>
    </source>
</evidence>
<keyword evidence="5" id="KW-1185">Reference proteome</keyword>
<dbReference type="EMBL" id="JABVED010000001">
    <property type="protein sequence ID" value="MBC6445793.1"/>
    <property type="molecule type" value="Genomic_DNA"/>
</dbReference>
<dbReference type="GO" id="GO:0008168">
    <property type="term" value="F:methyltransferase activity"/>
    <property type="evidence" value="ECO:0007669"/>
    <property type="project" value="UniProtKB-KW"/>
</dbReference>
<evidence type="ECO:0000313" key="4">
    <source>
        <dbReference type="EMBL" id="MBC6445793.1"/>
    </source>
</evidence>
<feature type="domain" description="Methyltransferase" evidence="3">
    <location>
        <begin position="47"/>
        <end position="135"/>
    </location>
</feature>
<accession>A0ABR7KZW2</accession>
<gene>
    <name evidence="4" type="ORF">GPZ80_01240</name>
</gene>
<proteinExistence type="predicted"/>
<dbReference type="Pfam" id="PF13649">
    <property type="entry name" value="Methyltransf_25"/>
    <property type="match status" value="1"/>
</dbReference>
<sequence length="271" mass="28732">MKLEDEQRDRWNGTAGNAWVEAQALLDGLFRPLEDLLAKEVAAGMRVLDVGCGTGGTTVAIARGGAECVGVDISETMVAAARARAERSGVDARFLTADAGSHEFEPGTFDAVASRFGVMFFADPTAAFANLRRAAADDAALRLIVWRDITENPFMTVAETAAAPLLPDLPARDPDGPGQFAFADPGKVERILAEAGWRDPALRAVDAECVFPESELVGYFTRLGLVGMALSAEDASTREAVVSAVRPAFAPFVHGEEVRFTAACWLVTATA</sequence>
<dbReference type="InterPro" id="IPR029063">
    <property type="entry name" value="SAM-dependent_MTases_sf"/>
</dbReference>
<organism evidence="4 5">
    <name type="scientific">Actinokineospora xionganensis</name>
    <dbReference type="NCBI Taxonomy" id="2684470"/>
    <lineage>
        <taxon>Bacteria</taxon>
        <taxon>Bacillati</taxon>
        <taxon>Actinomycetota</taxon>
        <taxon>Actinomycetes</taxon>
        <taxon>Pseudonocardiales</taxon>
        <taxon>Pseudonocardiaceae</taxon>
        <taxon>Actinokineospora</taxon>
    </lineage>
</organism>
<dbReference type="CDD" id="cd02440">
    <property type="entry name" value="AdoMet_MTases"/>
    <property type="match status" value="1"/>
</dbReference>
<dbReference type="RefSeq" id="WP_187217852.1">
    <property type="nucleotide sequence ID" value="NZ_JABVED010000001.1"/>
</dbReference>
<name>A0ABR7KZW2_9PSEU</name>
<dbReference type="PANTHER" id="PTHR43861">
    <property type="entry name" value="TRANS-ACONITATE 2-METHYLTRANSFERASE-RELATED"/>
    <property type="match status" value="1"/>
</dbReference>
<dbReference type="Proteomes" id="UP000734823">
    <property type="component" value="Unassembled WGS sequence"/>
</dbReference>
<keyword evidence="2" id="KW-0808">Transferase</keyword>
<evidence type="ECO:0000259" key="3">
    <source>
        <dbReference type="Pfam" id="PF13649"/>
    </source>
</evidence>
<dbReference type="InterPro" id="IPR041698">
    <property type="entry name" value="Methyltransf_25"/>
</dbReference>